<gene>
    <name evidence="2" type="ORF">V9T40_005808</name>
</gene>
<feature type="region of interest" description="Disordered" evidence="1">
    <location>
        <begin position="1"/>
        <end position="81"/>
    </location>
</feature>
<accession>A0AAN9YB29</accession>
<dbReference type="Proteomes" id="UP001367676">
    <property type="component" value="Unassembled WGS sequence"/>
</dbReference>
<dbReference type="EMBL" id="JBBCAQ010000003">
    <property type="protein sequence ID" value="KAK7604622.1"/>
    <property type="molecule type" value="Genomic_DNA"/>
</dbReference>
<dbReference type="AlphaFoldDB" id="A0AAN9YB29"/>
<feature type="compositionally biased region" description="Basic and acidic residues" evidence="1">
    <location>
        <begin position="343"/>
        <end position="358"/>
    </location>
</feature>
<evidence type="ECO:0000256" key="1">
    <source>
        <dbReference type="SAM" id="MobiDB-lite"/>
    </source>
</evidence>
<feature type="compositionally biased region" description="Polar residues" evidence="1">
    <location>
        <begin position="29"/>
        <end position="54"/>
    </location>
</feature>
<keyword evidence="3" id="KW-1185">Reference proteome</keyword>
<feature type="compositionally biased region" description="Basic and acidic residues" evidence="1">
    <location>
        <begin position="1"/>
        <end position="20"/>
    </location>
</feature>
<proteinExistence type="predicted"/>
<sequence length="510" mass="58299">MHNGVRDVDGQVSEESDHGSSKFTDAEENFNSSRSSQFTDQTEQFHSGQQNPSGEQFDFEQRIDSRQQIITSMSPDVGKFTEDADYRSNAMYEVGYEKIFDSKQQVVAEKTPAVRQNIDSDPTLHDSRLSDDAKSNFSSKFQLQREINVRTSDADRNTHIESQADSLSSVKSEKQIIAESNIKQQVHAPNDAVKQSVIDKKDHQQVVIIHGTPEVDHEGESDHLVQTDYPNDAMKHSASQVREEVKPLIHAARPSDAKEKQQVVTGITPIRERDVDSIDLDQSMHADKTSDFGIKLETEHQELATETSIIEGNADTMRVVHSSLQSKADKHSIDFQNKVNLKQNEHLKEKVNSDRKIDFQQNENPEEKVDSDRKVDMQQNEHPEENIDSDREVDSHASNPEEKVEKFYFSVDPLQPQSILLYTWSEQEPYFTIYMHIIQIKTPLSKPQNANKSQPGVVPFNMWPVSSNVQSNIQPYERYDFLDEREKNKVPIQVTNSNRIIEMKQFGGEN</sequence>
<feature type="compositionally biased region" description="Basic and acidic residues" evidence="1">
    <location>
        <begin position="365"/>
        <end position="399"/>
    </location>
</feature>
<organism evidence="2 3">
    <name type="scientific">Parthenolecanium corni</name>
    <dbReference type="NCBI Taxonomy" id="536013"/>
    <lineage>
        <taxon>Eukaryota</taxon>
        <taxon>Metazoa</taxon>
        <taxon>Ecdysozoa</taxon>
        <taxon>Arthropoda</taxon>
        <taxon>Hexapoda</taxon>
        <taxon>Insecta</taxon>
        <taxon>Pterygota</taxon>
        <taxon>Neoptera</taxon>
        <taxon>Paraneoptera</taxon>
        <taxon>Hemiptera</taxon>
        <taxon>Sternorrhyncha</taxon>
        <taxon>Coccoidea</taxon>
        <taxon>Coccidae</taxon>
        <taxon>Parthenolecanium</taxon>
    </lineage>
</organism>
<reference evidence="2 3" key="1">
    <citation type="submission" date="2024-03" db="EMBL/GenBank/DDBJ databases">
        <title>Adaptation during the transition from Ophiocordyceps entomopathogen to insect associate is accompanied by gene loss and intensified selection.</title>
        <authorList>
            <person name="Ward C.M."/>
            <person name="Onetto C.A."/>
            <person name="Borneman A.R."/>
        </authorList>
    </citation>
    <scope>NUCLEOTIDE SEQUENCE [LARGE SCALE GENOMIC DNA]</scope>
    <source>
        <strain evidence="2">AWRI1</strain>
        <tissue evidence="2">Single Adult Female</tissue>
    </source>
</reference>
<comment type="caution">
    <text evidence="2">The sequence shown here is derived from an EMBL/GenBank/DDBJ whole genome shotgun (WGS) entry which is preliminary data.</text>
</comment>
<evidence type="ECO:0000313" key="2">
    <source>
        <dbReference type="EMBL" id="KAK7604622.1"/>
    </source>
</evidence>
<name>A0AAN9YB29_9HEMI</name>
<protein>
    <submittedName>
        <fullName evidence="2">Uncharacterized protein</fullName>
    </submittedName>
</protein>
<evidence type="ECO:0000313" key="3">
    <source>
        <dbReference type="Proteomes" id="UP001367676"/>
    </source>
</evidence>
<feature type="region of interest" description="Disordered" evidence="1">
    <location>
        <begin position="321"/>
        <end position="399"/>
    </location>
</feature>